<name>A0A8T8SKT4_9BASI</name>
<dbReference type="InterPro" id="IPR024072">
    <property type="entry name" value="DHFR-like_dom_sf"/>
</dbReference>
<dbReference type="Gene3D" id="1.10.1000.11">
    <property type="entry name" value="Arf Nucleotide-binding Site Opener,domain 2"/>
    <property type="match status" value="1"/>
</dbReference>
<dbReference type="Proteomes" id="UP000077521">
    <property type="component" value="Unassembled WGS sequence"/>
</dbReference>
<dbReference type="SUPFAM" id="SSF53597">
    <property type="entry name" value="Dihydrofolate reductase-like"/>
    <property type="match status" value="1"/>
</dbReference>
<feature type="compositionally biased region" description="Basic and acidic residues" evidence="13">
    <location>
        <begin position="63"/>
        <end position="78"/>
    </location>
</feature>
<evidence type="ECO:0000256" key="3">
    <source>
        <dbReference type="ARBA" id="ARBA00009723"/>
    </source>
</evidence>
<evidence type="ECO:0000313" key="16">
    <source>
        <dbReference type="Proteomes" id="UP000077521"/>
    </source>
</evidence>
<dbReference type="GO" id="GO:0009231">
    <property type="term" value="P:riboflavin biosynthetic process"/>
    <property type="evidence" value="ECO:0007669"/>
    <property type="project" value="UniProtKB-KW"/>
</dbReference>
<feature type="compositionally biased region" description="Polar residues" evidence="13">
    <location>
        <begin position="18"/>
        <end position="29"/>
    </location>
</feature>
<protein>
    <recommendedName>
        <fullName evidence="5">2,5-diamino-6-ribosylamino-4(3H)-pyrimidinone 5'-phosphate reductase</fullName>
        <ecNumber evidence="4">1.1.1.302</ecNumber>
    </recommendedName>
    <alternativeName>
        <fullName evidence="10">2,5-diamino-6-(5-phospho-D-ribosylamino)pyrimidin-4(3H)-one reductase</fullName>
    </alternativeName>
    <alternativeName>
        <fullName evidence="9">2,5-diamino-6-ribitylamino-4(3H)-pyrimidinone 5'-phosphate synthase</fullName>
    </alternativeName>
</protein>
<dbReference type="GO" id="GO:0032012">
    <property type="term" value="P:regulation of ARF protein signal transduction"/>
    <property type="evidence" value="ECO:0007669"/>
    <property type="project" value="InterPro"/>
</dbReference>
<evidence type="ECO:0000256" key="1">
    <source>
        <dbReference type="ARBA" id="ARBA00003555"/>
    </source>
</evidence>
<comment type="caution">
    <text evidence="15">The sequence shown here is derived from an EMBL/GenBank/DDBJ whole genome shotgun (WGS) entry which is preliminary data.</text>
</comment>
<evidence type="ECO:0000256" key="2">
    <source>
        <dbReference type="ARBA" id="ARBA00005104"/>
    </source>
</evidence>
<feature type="compositionally biased region" description="Low complexity" evidence="13">
    <location>
        <begin position="48"/>
        <end position="61"/>
    </location>
</feature>
<evidence type="ECO:0000256" key="6">
    <source>
        <dbReference type="ARBA" id="ARBA00022619"/>
    </source>
</evidence>
<dbReference type="SUPFAM" id="SSF48425">
    <property type="entry name" value="Sec7 domain"/>
    <property type="match status" value="1"/>
</dbReference>
<comment type="catalytic activity">
    <reaction evidence="11">
        <text>2,5-diamino-6-(1-D-ribitylamino)pyrimidin-4(3H)-one 5'-phosphate + NAD(+) = 2,5-diamino-6-(1-D-ribosylamino)pyrimidin-4(3H)-one 5'-phosphate + NADH + H(+)</text>
        <dbReference type="Rhea" id="RHEA:27274"/>
        <dbReference type="ChEBI" id="CHEBI:15378"/>
        <dbReference type="ChEBI" id="CHEBI:57540"/>
        <dbReference type="ChEBI" id="CHEBI:57945"/>
        <dbReference type="ChEBI" id="CHEBI:58890"/>
        <dbReference type="ChEBI" id="CHEBI:59545"/>
        <dbReference type="EC" id="1.1.1.302"/>
    </reaction>
</comment>
<keyword evidence="16" id="KW-1185">Reference proteome</keyword>
<evidence type="ECO:0000256" key="5">
    <source>
        <dbReference type="ARBA" id="ARBA00015035"/>
    </source>
</evidence>
<gene>
    <name evidence="15" type="ORF">A4X13_0g7009</name>
</gene>
<feature type="compositionally biased region" description="Low complexity" evidence="13">
    <location>
        <begin position="1317"/>
        <end position="1326"/>
    </location>
</feature>
<dbReference type="PROSITE" id="PS50190">
    <property type="entry name" value="SEC7"/>
    <property type="match status" value="1"/>
</dbReference>
<accession>A0A8T8SKT4</accession>
<dbReference type="SMART" id="SM00222">
    <property type="entry name" value="Sec7"/>
    <property type="match status" value="1"/>
</dbReference>
<comment type="pathway">
    <text evidence="2">Cofactor biosynthesis; riboflavin biosynthesis.</text>
</comment>
<dbReference type="GO" id="GO:0005085">
    <property type="term" value="F:guanyl-nucleotide exchange factor activity"/>
    <property type="evidence" value="ECO:0007669"/>
    <property type="project" value="InterPro"/>
</dbReference>
<evidence type="ECO:0000256" key="9">
    <source>
        <dbReference type="ARBA" id="ARBA00030073"/>
    </source>
</evidence>
<feature type="region of interest" description="Disordered" evidence="13">
    <location>
        <begin position="1"/>
        <end position="94"/>
    </location>
</feature>
<evidence type="ECO:0000256" key="7">
    <source>
        <dbReference type="ARBA" id="ARBA00022857"/>
    </source>
</evidence>
<dbReference type="InterPro" id="IPR023394">
    <property type="entry name" value="Sec7_C_sf"/>
</dbReference>
<evidence type="ECO:0000259" key="14">
    <source>
        <dbReference type="PROSITE" id="PS50190"/>
    </source>
</evidence>
<dbReference type="Pfam" id="PF01872">
    <property type="entry name" value="RibD_C"/>
    <property type="match status" value="1"/>
</dbReference>
<evidence type="ECO:0000256" key="10">
    <source>
        <dbReference type="ARBA" id="ARBA00031630"/>
    </source>
</evidence>
<keyword evidence="7" id="KW-0521">NADP</keyword>
<feature type="domain" description="SEC7" evidence="14">
    <location>
        <begin position="566"/>
        <end position="762"/>
    </location>
</feature>
<keyword evidence="8" id="KW-0560">Oxidoreductase</keyword>
<evidence type="ECO:0000256" key="8">
    <source>
        <dbReference type="ARBA" id="ARBA00023002"/>
    </source>
</evidence>
<evidence type="ECO:0000256" key="13">
    <source>
        <dbReference type="SAM" id="MobiDB-lite"/>
    </source>
</evidence>
<evidence type="ECO:0000313" key="15">
    <source>
        <dbReference type="EMBL" id="KAE8242788.1"/>
    </source>
</evidence>
<feature type="region of interest" description="Disordered" evidence="13">
    <location>
        <begin position="1317"/>
        <end position="1427"/>
    </location>
</feature>
<dbReference type="PANTHER" id="PTHR38011:SF7">
    <property type="entry name" value="2,5-DIAMINO-6-RIBOSYLAMINO-4(3H)-PYRIMIDINONE 5'-PHOSPHATE REDUCTASE"/>
    <property type="match status" value="1"/>
</dbReference>
<evidence type="ECO:0000256" key="12">
    <source>
        <dbReference type="ARBA" id="ARBA00049020"/>
    </source>
</evidence>
<reference evidence="15" key="1">
    <citation type="submission" date="2016-04" db="EMBL/GenBank/DDBJ databases">
        <authorList>
            <person name="Nguyen H.D."/>
            <person name="Samba Siva P."/>
            <person name="Cullis J."/>
            <person name="Levesque C.A."/>
            <person name="Hambleton S."/>
        </authorList>
    </citation>
    <scope>NUCLEOTIDE SEQUENCE</scope>
    <source>
        <strain evidence="15">DAOMC 236416</strain>
    </source>
</reference>
<feature type="region of interest" description="Disordered" evidence="13">
    <location>
        <begin position="183"/>
        <end position="205"/>
    </location>
</feature>
<feature type="compositionally biased region" description="Pro residues" evidence="13">
    <location>
        <begin position="1327"/>
        <end position="1351"/>
    </location>
</feature>
<evidence type="ECO:0000256" key="4">
    <source>
        <dbReference type="ARBA" id="ARBA00012851"/>
    </source>
</evidence>
<comment type="function">
    <text evidence="1">Catalyzes an early step in riboflavin biosynthesis, the NADPH-dependent reduction of the ribose side chain of 2,5-diamino-6-ribosylamino-4(3H)-pyrimidinone 5'-phosphate, yielding 2,5-diamino-6-ribitylamino-4(3H)-pyrimidinone 5'-phosphate.</text>
</comment>
<dbReference type="InterPro" id="IPR000904">
    <property type="entry name" value="Sec7_dom"/>
</dbReference>
<sequence>MMFQQELHPPQSDIRTDPANTSINSTGAGSSPIPTPNAAAGGLSRANSLARTRAVATLRRAASARELKRAASQNRHDNSTSPAPPALDTSGASDQYHNLANSAQDISFGSGAQGVGGGGSELGVGFGPGGHSDGGANAITALSAAFASSIQAPIPQAPSSDVAAAVSILAAAAAARNGLTINHHHGASHGSNGSIGGGGAFTPTLLQAHQPHLPSSLPITPPIARTPPHLTMPGQSMTSQVARTYAMAKLLGAAGLQMEAEEPVVTAQAQPDPVDLVPTLFRSEGAVADDEREGSVVVDQDADFHAEVDDRYKHQHQSTLRDTHSDLGQPANDEQDHAADEEDSEPEEVLRPSMQYDPEDDRDDFGAERSGETHYALDPYLTEVQVAPNTPDVPVEAFDSTYSPNDPDAMQATTSTYSLQTDPDESSISMVYPPPSEQEVVILMPPQSTGDDVSSASFNHATSPDPVMLQPEADEPLTSVNSLDSPGLLLSATVNQIKSPNEFEEKFLLLFSDTLVIAKPLAPPEGMEGEPRLRAESFMEKPDLDWSFSVERVVHLHRVGLIVHRERAPVSKPHALMPSFVRHFSSNPEGAIEQLISLTGLSRDAKTIAKLLYQTPDLDPQQLCELICSPRRKDVLDAYIGLHAVTGVSIESGLRSFLLGIRFPNDQQSFKAVLISFSKHWVSSNRALIKPGFSSGLAANLIFYIMALNDALHTTESSRQMFSGPRPNYTEEDFLQEFRKLDAFAVLSDRTLGRIFLSVRAEPIQQALGPREGPRLSVRVEKGLPTKLSPHVSSDPITVVIDRPDPDFAVRLYGKDFVFEPPVLSFAKSNTCTFTITAVSLDARSVTFVKIGRRAPHYVAVPPVEGSTETALPKSFNVTIEPRELRHTFTLTIASGDAVKHKITLSAEDAHRKRVITNALKERIDICISKKRARSREAAVAEAAASAAAAAAATSSNGGRNREPSPIPPLNPSGAETFSYCEPAAGSFLRRVYNHCTPFTSPSSGLGGSSPYMGAAGSERLKPYVTLTFAQSLDAKIAGVGGKQLILSGQESMLMTHSLRTLHDGILVGAGTAVNDNPQLNARLLPDVPPVERLPRPIVLDTQLRTPPNCKMLLNYQNGTGRQPLLVCARTASGVRAAELEKAGAELVVANCEFDDLLSWRSVLAALARKGITRLMVEGGATVISGLLDSQFVDTLIVTVAPKLIGPQGISHNATLPLAGPSATGERGASEDFNLITSRQFGRDVVFAWRKKESALGDGGVSMDSYGVGAGLSHGHGGGAGSISLSGGGHAGFGSGAHHLAPTTMAYATPAAALVPVSSPGSHPGPALSPIPAPAPIQVPAPVPPPAPSPVPSTTSSSGTGSFLGRLASLRRGNSSARAAAAAATAADRGFRSHQASPSGGGSYHHQQQQQQQLPPSSRPENGFHAF</sequence>
<reference evidence="15" key="2">
    <citation type="journal article" date="2019" name="IMA Fungus">
        <title>Genome sequencing and comparison of five Tilletia species to identify candidate genes for the detection of regulated species infecting wheat.</title>
        <authorList>
            <person name="Nguyen H.D.T."/>
            <person name="Sultana T."/>
            <person name="Kesanakurti P."/>
            <person name="Hambleton S."/>
        </authorList>
    </citation>
    <scope>NUCLEOTIDE SEQUENCE</scope>
    <source>
        <strain evidence="15">DAOMC 236416</strain>
    </source>
</reference>
<comment type="similarity">
    <text evidence="3">Belongs to the HTP reductase family.</text>
</comment>
<dbReference type="EC" id="1.1.1.302" evidence="4"/>
<dbReference type="PANTHER" id="PTHR38011">
    <property type="entry name" value="DIHYDROFOLATE REDUCTASE FAMILY PROTEIN (AFU_ORTHOLOGUE AFUA_8G06820)"/>
    <property type="match status" value="1"/>
</dbReference>
<feature type="compositionally biased region" description="Low complexity" evidence="13">
    <location>
        <begin position="1352"/>
        <end position="1388"/>
    </location>
</feature>
<proteinExistence type="inferred from homology"/>
<dbReference type="EMBL" id="LWDF02000767">
    <property type="protein sequence ID" value="KAE8242788.1"/>
    <property type="molecule type" value="Genomic_DNA"/>
</dbReference>
<dbReference type="Gene3D" id="1.10.220.20">
    <property type="match status" value="1"/>
</dbReference>
<feature type="region of interest" description="Disordered" evidence="13">
    <location>
        <begin position="311"/>
        <end position="368"/>
    </location>
</feature>
<dbReference type="InterPro" id="IPR002734">
    <property type="entry name" value="RibDG_C"/>
</dbReference>
<keyword evidence="6" id="KW-0686">Riboflavin biosynthesis</keyword>
<evidence type="ECO:0000256" key="11">
    <source>
        <dbReference type="ARBA" id="ARBA00047550"/>
    </source>
</evidence>
<dbReference type="GO" id="GO:0008703">
    <property type="term" value="F:5-amino-6-(5-phosphoribosylamino)uracil reductase activity"/>
    <property type="evidence" value="ECO:0007669"/>
    <property type="project" value="InterPro"/>
</dbReference>
<organism evidence="15 16">
    <name type="scientific">Tilletia indica</name>
    <dbReference type="NCBI Taxonomy" id="43049"/>
    <lineage>
        <taxon>Eukaryota</taxon>
        <taxon>Fungi</taxon>
        <taxon>Dikarya</taxon>
        <taxon>Basidiomycota</taxon>
        <taxon>Ustilaginomycotina</taxon>
        <taxon>Exobasidiomycetes</taxon>
        <taxon>Tilletiales</taxon>
        <taxon>Tilletiaceae</taxon>
        <taxon>Tilletia</taxon>
    </lineage>
</organism>
<dbReference type="Pfam" id="PF01369">
    <property type="entry name" value="Sec7"/>
    <property type="match status" value="1"/>
</dbReference>
<comment type="catalytic activity">
    <reaction evidence="12">
        <text>2,5-diamino-6-(1-D-ribitylamino)pyrimidin-4(3H)-one 5'-phosphate + NADP(+) = 2,5-diamino-6-(1-D-ribosylamino)pyrimidin-4(3H)-one 5'-phosphate + NADPH + H(+)</text>
        <dbReference type="Rhea" id="RHEA:27278"/>
        <dbReference type="ChEBI" id="CHEBI:15378"/>
        <dbReference type="ChEBI" id="CHEBI:57783"/>
        <dbReference type="ChEBI" id="CHEBI:58349"/>
        <dbReference type="ChEBI" id="CHEBI:58890"/>
        <dbReference type="ChEBI" id="CHEBI:59545"/>
        <dbReference type="EC" id="1.1.1.302"/>
    </reaction>
</comment>
<feature type="region of interest" description="Disordered" evidence="13">
    <location>
        <begin position="952"/>
        <end position="973"/>
    </location>
</feature>
<dbReference type="InterPro" id="IPR050765">
    <property type="entry name" value="Riboflavin_Biosynth_HTPR"/>
</dbReference>
<dbReference type="Gene3D" id="3.40.430.10">
    <property type="entry name" value="Dihydrofolate Reductase, subunit A"/>
    <property type="match status" value="1"/>
</dbReference>
<dbReference type="InterPro" id="IPR035999">
    <property type="entry name" value="Sec7_dom_sf"/>
</dbReference>